<feature type="domain" description="TonB-dependent receptor-like beta-barrel" evidence="11">
    <location>
        <begin position="245"/>
        <end position="689"/>
    </location>
</feature>
<dbReference type="InterPro" id="IPR000531">
    <property type="entry name" value="Beta-barrel_TonB"/>
</dbReference>
<sequence>MKTSHLAVAAMLAAMSAPALAQEQAESAPATADGAASAEDAAMLPTVTVNTDAAPRTITSAPLNGSILKQDRLRQGAVGSSDTAALLTGLPGVSANSGGGFSSMPVLRGLSEQRARIVIDNVPIDVACPNDMNSPLSYTDPQTIAAIAVVPGVSPVSMGGDNIAGVISVESAMPRFAGDGGTLIGGEASAFYRGNGDGFGGALSLTMAGRHLSATYTGSYTRSDNYKGGGDRGTVRSTEFAKTDHALALAAQVGGGIFEIKGGYHFSPYEGFANQYMDMTSNRSWFVQSRYRGVYTWGDVDFTASYRDTDHEMNFLADKLPGAMPMNTEVHTFTSALKLDLPVSAKDTLRVGGDYHHQWLDDYWPPVAGSMMMGPTPYINIAGGRRDRFGLFGEWEAQWSPAFSTSIGARLDRVTTNTGDVQPYGTGMMNMADAMAASAFNAADRHRADNNWSATALASWAAADGVAIELGYAHKARSPNLYERYAWGRGAMASQMIGWYGDGNGYVGDIDLKPERADTLSAALRLSLPGGASFKLSPYYTHVDDYIDAAFVQDLTDMMGMPSGFVQLRFANQQAEFHGIDASASLPLARHDNGATTLAASASWVHGRNLSDKGPLYHQMPFNAKVTLDHASGPFEAGAEVEFVADKTRVDATRHEPRTAGYALVNLRVAYTLARVLQGVKLSVEARNLFDKGYDLPLGGQSLGDLKATGILRPVPGQGRSVNLQLSTRF</sequence>
<keyword evidence="7 8" id="KW-0998">Cell outer membrane</keyword>
<name>A0ABT5WJA7_9SPHN</name>
<protein>
    <submittedName>
        <fullName evidence="13">TonB-dependent receptor</fullName>
    </submittedName>
</protein>
<keyword evidence="6 8" id="KW-0472">Membrane</keyword>
<evidence type="ECO:0000256" key="6">
    <source>
        <dbReference type="ARBA" id="ARBA00023136"/>
    </source>
</evidence>
<reference evidence="13 14" key="1">
    <citation type="submission" date="2023-03" db="EMBL/GenBank/DDBJ databases">
        <title>NovoSphingobium album sp. nov. isolated from polycyclic aromatic hydrocarbons- and heavy-metal polluted soil.</title>
        <authorList>
            <person name="Liu Z."/>
            <person name="Wang K."/>
        </authorList>
    </citation>
    <scope>NUCLEOTIDE SEQUENCE [LARGE SCALE GENOMIC DNA]</scope>
    <source>
        <strain evidence="13 14">H3SJ31-1</strain>
    </source>
</reference>
<evidence type="ECO:0000256" key="1">
    <source>
        <dbReference type="ARBA" id="ARBA00004571"/>
    </source>
</evidence>
<evidence type="ECO:0000256" key="5">
    <source>
        <dbReference type="ARBA" id="ARBA00023077"/>
    </source>
</evidence>
<keyword evidence="4 8" id="KW-0812">Transmembrane</keyword>
<dbReference type="PROSITE" id="PS52016">
    <property type="entry name" value="TONB_DEPENDENT_REC_3"/>
    <property type="match status" value="1"/>
</dbReference>
<dbReference type="EMBL" id="JARESE010000001">
    <property type="protein sequence ID" value="MDE8650139.1"/>
    <property type="molecule type" value="Genomic_DNA"/>
</dbReference>
<evidence type="ECO:0000259" key="11">
    <source>
        <dbReference type="Pfam" id="PF00593"/>
    </source>
</evidence>
<keyword evidence="2 8" id="KW-0813">Transport</keyword>
<dbReference type="InterPro" id="IPR039426">
    <property type="entry name" value="TonB-dep_rcpt-like"/>
</dbReference>
<proteinExistence type="inferred from homology"/>
<accession>A0ABT5WJA7</accession>
<feature type="domain" description="TonB-dependent receptor plug" evidence="12">
    <location>
        <begin position="62"/>
        <end position="166"/>
    </location>
</feature>
<feature type="signal peptide" evidence="10">
    <location>
        <begin position="1"/>
        <end position="21"/>
    </location>
</feature>
<feature type="chain" id="PRO_5045879770" evidence="10">
    <location>
        <begin position="22"/>
        <end position="730"/>
    </location>
</feature>
<dbReference type="InterPro" id="IPR036942">
    <property type="entry name" value="Beta-barrel_TonB_sf"/>
</dbReference>
<dbReference type="Gene3D" id="2.170.130.10">
    <property type="entry name" value="TonB-dependent receptor, plug domain"/>
    <property type="match status" value="1"/>
</dbReference>
<dbReference type="Pfam" id="PF07715">
    <property type="entry name" value="Plug"/>
    <property type="match status" value="1"/>
</dbReference>
<evidence type="ECO:0000256" key="9">
    <source>
        <dbReference type="RuleBase" id="RU003357"/>
    </source>
</evidence>
<keyword evidence="13" id="KW-0675">Receptor</keyword>
<evidence type="ECO:0000256" key="4">
    <source>
        <dbReference type="ARBA" id="ARBA00022692"/>
    </source>
</evidence>
<evidence type="ECO:0000256" key="7">
    <source>
        <dbReference type="ARBA" id="ARBA00023237"/>
    </source>
</evidence>
<evidence type="ECO:0000256" key="3">
    <source>
        <dbReference type="ARBA" id="ARBA00022452"/>
    </source>
</evidence>
<gene>
    <name evidence="13" type="ORF">PYV00_00225</name>
</gene>
<comment type="caution">
    <text evidence="13">The sequence shown here is derived from an EMBL/GenBank/DDBJ whole genome shotgun (WGS) entry which is preliminary data.</text>
</comment>
<dbReference type="InterPro" id="IPR012910">
    <property type="entry name" value="Plug_dom"/>
</dbReference>
<keyword evidence="10" id="KW-0732">Signal</keyword>
<organism evidence="13 14">
    <name type="scientific">Novosphingobium album</name>
    <name type="common">ex Liu et al. 2023</name>
    <dbReference type="NCBI Taxonomy" id="3031130"/>
    <lineage>
        <taxon>Bacteria</taxon>
        <taxon>Pseudomonadati</taxon>
        <taxon>Pseudomonadota</taxon>
        <taxon>Alphaproteobacteria</taxon>
        <taxon>Sphingomonadales</taxon>
        <taxon>Sphingomonadaceae</taxon>
        <taxon>Novosphingobium</taxon>
    </lineage>
</organism>
<evidence type="ECO:0000313" key="13">
    <source>
        <dbReference type="EMBL" id="MDE8650139.1"/>
    </source>
</evidence>
<dbReference type="PANTHER" id="PTHR30069">
    <property type="entry name" value="TONB-DEPENDENT OUTER MEMBRANE RECEPTOR"/>
    <property type="match status" value="1"/>
</dbReference>
<dbReference type="PANTHER" id="PTHR30069:SF49">
    <property type="entry name" value="OUTER MEMBRANE PROTEIN C"/>
    <property type="match status" value="1"/>
</dbReference>
<comment type="subcellular location">
    <subcellularLocation>
        <location evidence="1 8">Cell outer membrane</location>
        <topology evidence="1 8">Multi-pass membrane protein</topology>
    </subcellularLocation>
</comment>
<evidence type="ECO:0000256" key="10">
    <source>
        <dbReference type="SAM" id="SignalP"/>
    </source>
</evidence>
<evidence type="ECO:0000256" key="2">
    <source>
        <dbReference type="ARBA" id="ARBA00022448"/>
    </source>
</evidence>
<dbReference type="Pfam" id="PF00593">
    <property type="entry name" value="TonB_dep_Rec_b-barrel"/>
    <property type="match status" value="1"/>
</dbReference>
<dbReference type="SUPFAM" id="SSF56935">
    <property type="entry name" value="Porins"/>
    <property type="match status" value="1"/>
</dbReference>
<dbReference type="Proteomes" id="UP001216253">
    <property type="component" value="Unassembled WGS sequence"/>
</dbReference>
<evidence type="ECO:0000256" key="8">
    <source>
        <dbReference type="PROSITE-ProRule" id="PRU01360"/>
    </source>
</evidence>
<evidence type="ECO:0000259" key="12">
    <source>
        <dbReference type="Pfam" id="PF07715"/>
    </source>
</evidence>
<keyword evidence="14" id="KW-1185">Reference proteome</keyword>
<keyword evidence="3 8" id="KW-1134">Transmembrane beta strand</keyword>
<keyword evidence="5 9" id="KW-0798">TonB box</keyword>
<dbReference type="RefSeq" id="WP_275226226.1">
    <property type="nucleotide sequence ID" value="NZ_JARESE010000001.1"/>
</dbReference>
<evidence type="ECO:0000313" key="14">
    <source>
        <dbReference type="Proteomes" id="UP001216253"/>
    </source>
</evidence>
<dbReference type="Gene3D" id="2.40.170.20">
    <property type="entry name" value="TonB-dependent receptor, beta-barrel domain"/>
    <property type="match status" value="1"/>
</dbReference>
<dbReference type="InterPro" id="IPR037066">
    <property type="entry name" value="Plug_dom_sf"/>
</dbReference>
<comment type="similarity">
    <text evidence="8 9">Belongs to the TonB-dependent receptor family.</text>
</comment>